<evidence type="ECO:0008006" key="11">
    <source>
        <dbReference type="Google" id="ProtNLM"/>
    </source>
</evidence>
<dbReference type="GO" id="GO:0005737">
    <property type="term" value="C:cytoplasm"/>
    <property type="evidence" value="ECO:0007669"/>
    <property type="project" value="TreeGrafter"/>
</dbReference>
<dbReference type="GO" id="GO:0009435">
    <property type="term" value="P:NAD+ biosynthetic process"/>
    <property type="evidence" value="ECO:0007669"/>
    <property type="project" value="UniProtKB-UniPathway"/>
</dbReference>
<evidence type="ECO:0000256" key="7">
    <source>
        <dbReference type="ARBA" id="ARBA00023027"/>
    </source>
</evidence>
<dbReference type="GO" id="GO:0016887">
    <property type="term" value="F:ATP hydrolysis activity"/>
    <property type="evidence" value="ECO:0007669"/>
    <property type="project" value="TreeGrafter"/>
</dbReference>
<dbReference type="CDD" id="cd02165">
    <property type="entry name" value="NMNAT"/>
    <property type="match status" value="1"/>
</dbReference>
<dbReference type="Gene3D" id="3.40.50.620">
    <property type="entry name" value="HUPs"/>
    <property type="match status" value="1"/>
</dbReference>
<name>A0A8H7F2A6_AGABI</name>
<evidence type="ECO:0000256" key="1">
    <source>
        <dbReference type="ARBA" id="ARBA00004790"/>
    </source>
</evidence>
<keyword evidence="6" id="KW-0067">ATP-binding</keyword>
<evidence type="ECO:0000256" key="8">
    <source>
        <dbReference type="ARBA" id="ARBA00049001"/>
    </source>
</evidence>
<dbReference type="InterPro" id="IPR005248">
    <property type="entry name" value="NadD/NMNAT"/>
</dbReference>
<dbReference type="PANTHER" id="PTHR31285:SF0">
    <property type="entry name" value="NICOTINAMIDE MONONUCLEOTIDE ADENYLYLTRANSFERASE"/>
    <property type="match status" value="1"/>
</dbReference>
<dbReference type="PANTHER" id="PTHR31285">
    <property type="entry name" value="NICOTINAMIDE MONONUCLEOTIDE ADENYLYLTRANSFERASE"/>
    <property type="match status" value="1"/>
</dbReference>
<organism evidence="9 10">
    <name type="scientific">Agaricus bisporus var. burnettii</name>
    <dbReference type="NCBI Taxonomy" id="192524"/>
    <lineage>
        <taxon>Eukaryota</taxon>
        <taxon>Fungi</taxon>
        <taxon>Dikarya</taxon>
        <taxon>Basidiomycota</taxon>
        <taxon>Agaricomycotina</taxon>
        <taxon>Agaricomycetes</taxon>
        <taxon>Agaricomycetidae</taxon>
        <taxon>Agaricales</taxon>
        <taxon>Agaricineae</taxon>
        <taxon>Agaricaceae</taxon>
        <taxon>Agaricus</taxon>
    </lineage>
</organism>
<evidence type="ECO:0000256" key="3">
    <source>
        <dbReference type="ARBA" id="ARBA00022679"/>
    </source>
</evidence>
<dbReference type="GO" id="GO:0005524">
    <property type="term" value="F:ATP binding"/>
    <property type="evidence" value="ECO:0007669"/>
    <property type="project" value="UniProtKB-KW"/>
</dbReference>
<evidence type="ECO:0000256" key="6">
    <source>
        <dbReference type="ARBA" id="ARBA00022840"/>
    </source>
</evidence>
<evidence type="ECO:0000256" key="5">
    <source>
        <dbReference type="ARBA" id="ARBA00022741"/>
    </source>
</evidence>
<dbReference type="GO" id="GO:0000309">
    <property type="term" value="F:nicotinamide-nucleotide adenylyltransferase activity"/>
    <property type="evidence" value="ECO:0007669"/>
    <property type="project" value="UniProtKB-EC"/>
</dbReference>
<reference evidence="9 10" key="1">
    <citation type="journal article" name="Sci. Rep.">
        <title>Telomere-to-telomere assembled and centromere annotated genomes of the two main subspecies of the button mushroom Agaricus bisporus reveal especially polymorphic chromosome ends.</title>
        <authorList>
            <person name="Sonnenberg A.S.M."/>
            <person name="Sedaghat-Telgerd N."/>
            <person name="Lavrijssen B."/>
            <person name="Ohm R.A."/>
            <person name="Hendrickx P.M."/>
            <person name="Scholtmeijer K."/>
            <person name="Baars J.J.P."/>
            <person name="van Peer A."/>
        </authorList>
    </citation>
    <scope>NUCLEOTIDE SEQUENCE [LARGE SCALE GENOMIC DNA]</scope>
    <source>
        <strain evidence="9 10">H119_p4</strain>
    </source>
</reference>
<proteinExistence type="predicted"/>
<keyword evidence="3" id="KW-0808">Transferase</keyword>
<dbReference type="GO" id="GO:0005634">
    <property type="term" value="C:nucleus"/>
    <property type="evidence" value="ECO:0007669"/>
    <property type="project" value="TreeGrafter"/>
</dbReference>
<dbReference type="Proteomes" id="UP000629468">
    <property type="component" value="Unassembled WGS sequence"/>
</dbReference>
<comment type="pathway">
    <text evidence="1">Cofactor biosynthesis; NAD(+) biosynthesis.</text>
</comment>
<keyword evidence="2" id="KW-0662">Pyridine nucleotide biosynthesis</keyword>
<evidence type="ECO:0000313" key="10">
    <source>
        <dbReference type="Proteomes" id="UP000629468"/>
    </source>
</evidence>
<dbReference type="SUPFAM" id="SSF52374">
    <property type="entry name" value="Nucleotidylyl transferase"/>
    <property type="match status" value="1"/>
</dbReference>
<keyword evidence="7" id="KW-0520">NAD</keyword>
<comment type="caution">
    <text evidence="9">The sequence shown here is derived from an EMBL/GenBank/DDBJ whole genome shotgun (WGS) entry which is preliminary data.</text>
</comment>
<evidence type="ECO:0000313" key="9">
    <source>
        <dbReference type="EMBL" id="KAF7773557.1"/>
    </source>
</evidence>
<evidence type="ECO:0000256" key="2">
    <source>
        <dbReference type="ARBA" id="ARBA00022642"/>
    </source>
</evidence>
<gene>
    <name evidence="9" type="ORF">Agabi119p4_5724</name>
</gene>
<protein>
    <recommendedName>
        <fullName evidence="11">Nicotinamide-nucleotide adenylyltransferase</fullName>
    </recommendedName>
</protein>
<keyword evidence="5" id="KW-0547">Nucleotide-binding</keyword>
<evidence type="ECO:0000256" key="4">
    <source>
        <dbReference type="ARBA" id="ARBA00022695"/>
    </source>
</evidence>
<accession>A0A8H7F2A6</accession>
<dbReference type="UniPathway" id="UPA00253">
    <property type="reaction ID" value="UER00600"/>
</dbReference>
<comment type="catalytic activity">
    <reaction evidence="8">
        <text>beta-nicotinamide D-ribonucleotide + ATP + H(+) = diphosphate + NAD(+)</text>
        <dbReference type="Rhea" id="RHEA:21360"/>
        <dbReference type="ChEBI" id="CHEBI:14649"/>
        <dbReference type="ChEBI" id="CHEBI:15378"/>
        <dbReference type="ChEBI" id="CHEBI:30616"/>
        <dbReference type="ChEBI" id="CHEBI:33019"/>
        <dbReference type="ChEBI" id="CHEBI:57540"/>
        <dbReference type="EC" id="2.7.7.1"/>
    </reaction>
</comment>
<dbReference type="EMBL" id="JABXXO010000007">
    <property type="protein sequence ID" value="KAF7773557.1"/>
    <property type="molecule type" value="Genomic_DNA"/>
</dbReference>
<dbReference type="AlphaFoldDB" id="A0A8H7F2A6"/>
<sequence>MSLSRVQHGLSRAELVHVSHPRWPLPLRGSPRLLRISVLDASFNPPTLAHLALLNAPRPPENGDYDAKLLLLSVRNADKSLKPTDATYIQRLEMMHLLSQRVQPNVAIGVINEPTFVGKSTLLLDFLRSHLKSLRGENDIKLELSFILGLDTLERLIAPRYYPSEAEMLNALRRFLSPAEENSLVVCARRNQPATATSDDKLKLAKEFIDSGRVLMINIGDDESTYSSTAVRNAINEYGLGEEGRKSWGKYVPESIADYIAREKLYVG</sequence>
<dbReference type="InterPro" id="IPR014729">
    <property type="entry name" value="Rossmann-like_a/b/a_fold"/>
</dbReference>
<keyword evidence="4" id="KW-0548">Nucleotidyltransferase</keyword>